<dbReference type="InterPro" id="IPR023398">
    <property type="entry name" value="TIF_eIF4e-like"/>
</dbReference>
<dbReference type="FunFam" id="1.10.286.10:FF:000003">
    <property type="entry name" value="GTP cyclohydrolase 1"/>
    <property type="match status" value="1"/>
</dbReference>
<dbReference type="InterPro" id="IPR011009">
    <property type="entry name" value="Kinase-like_dom_sf"/>
</dbReference>
<feature type="region of interest" description="Disordered" evidence="14">
    <location>
        <begin position="1039"/>
        <end position="1084"/>
    </location>
</feature>
<dbReference type="EC" id="3.5.4.16" evidence="3"/>
<dbReference type="PROSITE" id="PS50011">
    <property type="entry name" value="PROTEIN_KINASE_DOM"/>
    <property type="match status" value="1"/>
</dbReference>
<dbReference type="PROSITE" id="PS00108">
    <property type="entry name" value="PROTEIN_KINASE_ST"/>
    <property type="match status" value="1"/>
</dbReference>
<evidence type="ECO:0000256" key="11">
    <source>
        <dbReference type="ARBA" id="ARBA00030854"/>
    </source>
</evidence>
<dbReference type="STRING" id="1245748.A0A421DB11"/>
<evidence type="ECO:0000256" key="5">
    <source>
        <dbReference type="ARBA" id="ARBA00022533"/>
    </source>
</evidence>
<dbReference type="FunFam" id="3.30.760.10:FF:000015">
    <property type="entry name" value="Translation initiation factor eIF4E3, putative"/>
    <property type="match status" value="1"/>
</dbReference>
<dbReference type="Pfam" id="PF01227">
    <property type="entry name" value="GTP_cyclohydroI"/>
    <property type="match status" value="1"/>
</dbReference>
<dbReference type="GO" id="GO:0008270">
    <property type="term" value="F:zinc ion binding"/>
    <property type="evidence" value="ECO:0007669"/>
    <property type="project" value="TreeGrafter"/>
</dbReference>
<evidence type="ECO:0000256" key="4">
    <source>
        <dbReference type="ARBA" id="ARBA00017272"/>
    </source>
</evidence>
<evidence type="ECO:0000256" key="12">
    <source>
        <dbReference type="ARBA" id="ARBA00055676"/>
    </source>
</evidence>
<keyword evidence="8 13" id="KW-0067">ATP-binding</keyword>
<feature type="compositionally biased region" description="Low complexity" evidence="14">
    <location>
        <begin position="2101"/>
        <end position="2115"/>
    </location>
</feature>
<evidence type="ECO:0000313" key="17">
    <source>
        <dbReference type="Proteomes" id="UP000215289"/>
    </source>
</evidence>
<dbReference type="InterPro" id="IPR043134">
    <property type="entry name" value="GTP-CH-I_N"/>
</dbReference>
<dbReference type="InterPro" id="IPR000719">
    <property type="entry name" value="Prot_kinase_dom"/>
</dbReference>
<feature type="compositionally biased region" description="Low complexity" evidence="14">
    <location>
        <begin position="1521"/>
        <end position="1535"/>
    </location>
</feature>
<sequence>MGSGSPPLGPKPKSAIPSHLLNGSSPLHPSNTTGVRDARERESLNSSIRSSFAPRIPAEFDLPETETRRVSDAADTYNGAVRDSGIVRPTLSDPPRDPRDKGGALTPPASASRPSSPYTSNPPIDFDGLSWPCPGTRERLESTPEQTEERIQKLAGAVRTIFECIGEDPEREGLRGTPERYAKAMLYFTKGYEENVRDLVNGAVFHEDHDELVIVKDIEVFSLCEHHMVPFTGKMHIGYIPDRRVLGLSKLARLAEMFSRRLQVQERLTKQVALAISEVLKPRGVGVVMESSHLCMVMRGVQKTSSTTTTSSDRKQSKAPTRPERTADELEAGEALILLSRGYGERTAGPRQPSNTNMQTQNDQRNFQTQNNRGVPANTIARPHQNMTLAQEGGRMQMPQNVPQQPANAAVPAMQAAPYWNANPAAAQRVALTGQEALQAYLIRQQILAGVAPQDLIMMRGPPQHGRQAVPPLVQITNQGVYAPVIPPATFNGVFHPFPMLPVQQNIPNVPAPTAAPGVPYPAVAPGIPPQASQAARAPQCHCPPNGHIMPQEAGQFQVQRPLNRNHPNAAAMAGLNASMPAQNRAVLPAARQLNGQQPQDPYLPPARTIVERNVNTPANNMPVRDNGTLDKTAGFQRQSGKAPQIKTESPAPEEVLANQVDHTGIRRTVLEANGHRRLLPQPHIALQPPNDGHRPASNGPDTTQASAPPTTAAQSSKNAAQHTRNRSKSSRRHMYNMLKCLICHPSMAFLVFDHLEIEDVINLLLTCKRVHEFVKSVLAIIVMRKAAQKAPKSLWTFPFLCYNRLCDRSSVPPGVKLNDVTYLIPSVRWLKMLLYREAVVKDIIDRMAEMGWKLPNRCATVVKKLWFLMDIRDNSRRTWTIRKKTLWTDNDLFLAAYFIVQLDMLFTDSRARKKQGSMRRLLMAQPSLTLLWDVLRDRTLTTHYETLKAYVRWQYIPPAHEAGLFVFGVPPNEVGSLQWEGYGRMARNVKFQRPDELVLKEIKDRNLDMRRMYVDIILSDEPEPKEDASPYRWHEEIMKDGAPPSTPEIRGTEEGRGLEGRTVTEGETDSATESVVAGPKRTHLSPRYGRRHLRVVIPNQSLEDLVHIVNSLLITHLLVAHPVCRTLSPDNGRIKIVTNLASLSLRKPRERPEEIIEGTILHLHLLHSSEREHRVRPQGVPIHLNKTRSITVHLLSGLTNSIGATLIKNVDDFRGVVGRVEGHLEEEETGAGRNRIASRVPSPLHVVPGHRGTTESDLAARSLQATLTESIAIGRLLAIPFAQLSAMDSSFRSPSPPRPIPSFDAESTGVPPDGDPNGRETLPFHGQRALNANNNQRSHPSRPHVDTSQYSTSPKYGPSSRKGLHIPLHIVKTIILHRAARKSSTIKVKHRRLVQRTIINRIRVLPTVVGIQVIVETSKITAATGDFLALVTHPTILGRPHEAVLTVSNGALAAAAALTALIRLMRNPHKVRRPCQGQKSRACRDLQGVDQGSKPSSENGDFQKMSRPTQPSDTNSTPNKGGKFSFAFKAKTTPAPAPKPVPDLAQRMQAREPPPRVAEPPRSRVPLGPPPRFKPEPRFDRRDRDRDRDRHRNRDRDRGRRDRRDLRRDPRDFREPRDIRDNRKEDRRFDQRHEGRKDDRRQDPRPPRGPRERSPGVKQPRILTRPKPRPTLPEEYAKSDSVYYRKPGNESVIGAGTYGKVFKAIHVYTQRKVALKKIRMEGEKDGFPVTAVREIKLLQHLRNHNVVSLLEVMVERNECFMVFEYLSHDLTGLINHPTFSLTAAHKKDLAKQMFEGLNYLHHRSVLHRDIKAANILISNRGLLKFADFGLARFFSKSRQLDYTNRVITIWYRPPELLLGETRYGPAVDVWSAGCVFVELFTKKAVFPGEGGEISQLEKLYNSLGTPTRAEWPDLVEMPWFELMRPTERKKRVFEDVYGEILSPAALDLVSQIFRYDPAKRPSAEEVLTHSYFVSEEPAPQQAIELENIEGDWHEFESKALRKEKDKEARRAEYQKDKEKRKVASSAPQSDRETKRVRQDVEENPQPSAQPTEHSAKLSLSMTGTDGKDGGARVDLPRSHTSKRFGPDSSHGGRSNPFNALSPLSGGVSSPSTNASSAFGLGSGAFASFGTPKTPGTSTSDLNSSKALGEKRETASEQDSAAEVKSKASASSLTGQREHALKSTWVIWYRPPTPKYSDYEKSTVPLASISSVESFWSIYTHLKRPSLLPTVSDYHIFKKGIRPVWEDDANKKGGKWIVRLKKGVADRYWEDLLLAMIGDQFAEASDEVCGAVLSVRSGEDVLSVWTRIDGGRNIKIRETIKRLLAFPADTNIVWKSHDDSIAQRSAIDQARQEKAAGNAGHHHHHLAGDRRRPTANDESLGDKGKAAAS</sequence>
<dbReference type="Gene3D" id="3.30.200.20">
    <property type="entry name" value="Phosphorylase Kinase, domain 1"/>
    <property type="match status" value="1"/>
</dbReference>
<evidence type="ECO:0000256" key="8">
    <source>
        <dbReference type="ARBA" id="ARBA00022840"/>
    </source>
</evidence>
<feature type="compositionally biased region" description="Basic and acidic residues" evidence="14">
    <location>
        <begin position="1574"/>
        <end position="1656"/>
    </location>
</feature>
<dbReference type="SMART" id="SM00220">
    <property type="entry name" value="S_TKc"/>
    <property type="match status" value="1"/>
</dbReference>
<evidence type="ECO:0000256" key="10">
    <source>
        <dbReference type="ARBA" id="ARBA00023134"/>
    </source>
</evidence>
<keyword evidence="5" id="KW-0021">Allosteric enzyme</keyword>
<dbReference type="PROSITE" id="PS00859">
    <property type="entry name" value="GTP_CYCLOHYDROL_1_1"/>
    <property type="match status" value="1"/>
</dbReference>
<dbReference type="GO" id="GO:0004672">
    <property type="term" value="F:protein kinase activity"/>
    <property type="evidence" value="ECO:0007669"/>
    <property type="project" value="InterPro"/>
</dbReference>
<dbReference type="PANTHER" id="PTHR11109">
    <property type="entry name" value="GTP CYCLOHYDROLASE I"/>
    <property type="match status" value="1"/>
</dbReference>
<dbReference type="GO" id="GO:0003723">
    <property type="term" value="F:RNA binding"/>
    <property type="evidence" value="ECO:0007669"/>
    <property type="project" value="InterPro"/>
</dbReference>
<organism evidence="16 17">
    <name type="scientific">Aspergillus turcosus</name>
    <dbReference type="NCBI Taxonomy" id="1245748"/>
    <lineage>
        <taxon>Eukaryota</taxon>
        <taxon>Fungi</taxon>
        <taxon>Dikarya</taxon>
        <taxon>Ascomycota</taxon>
        <taxon>Pezizomycotina</taxon>
        <taxon>Eurotiomycetes</taxon>
        <taxon>Eurotiomycetidae</taxon>
        <taxon>Eurotiales</taxon>
        <taxon>Aspergillaceae</taxon>
        <taxon>Aspergillus</taxon>
        <taxon>Aspergillus subgen. Fumigati</taxon>
    </lineage>
</organism>
<dbReference type="NCBIfam" id="NF006825">
    <property type="entry name" value="PRK09347.1-2"/>
    <property type="match status" value="1"/>
</dbReference>
<feature type="compositionally biased region" description="Polar residues" evidence="14">
    <location>
        <begin position="21"/>
        <end position="34"/>
    </location>
</feature>
<protein>
    <recommendedName>
        <fullName evidence="4">GTP cyclohydrolase 1</fullName>
        <ecNumber evidence="3">3.5.4.16</ecNumber>
    </recommendedName>
    <alternativeName>
        <fullName evidence="11">GTP cyclohydrolase I</fullName>
    </alternativeName>
</protein>
<comment type="pathway">
    <text evidence="1">Cofactor biosynthesis; 7,8-dihydroneopterin triphosphate biosynthesis; 7,8-dihydroneopterin triphosphate from GTP: step 1/1.</text>
</comment>
<evidence type="ECO:0000256" key="1">
    <source>
        <dbReference type="ARBA" id="ARBA00005080"/>
    </source>
</evidence>
<dbReference type="FunFam" id="3.30.200.20:FF:000270">
    <property type="entry name" value="Serine/threonine-protein kinase bur1"/>
    <property type="match status" value="1"/>
</dbReference>
<feature type="region of interest" description="Disordered" evidence="14">
    <location>
        <begin position="1"/>
        <end position="147"/>
    </location>
</feature>
<dbReference type="FunFam" id="1.10.510.10:FF:000440">
    <property type="entry name" value="Serine/threonine-protein kinase bur1"/>
    <property type="match status" value="1"/>
</dbReference>
<dbReference type="PANTHER" id="PTHR11109:SF7">
    <property type="entry name" value="GTP CYCLOHYDROLASE 1"/>
    <property type="match status" value="1"/>
</dbReference>
<dbReference type="Gene3D" id="1.10.510.10">
    <property type="entry name" value="Transferase(Phosphotransferase) domain 1"/>
    <property type="match status" value="1"/>
</dbReference>
<feature type="compositionally biased region" description="Polar residues" evidence="14">
    <location>
        <begin position="2134"/>
        <end position="2146"/>
    </location>
</feature>
<dbReference type="GO" id="GO:0003743">
    <property type="term" value="F:translation initiation factor activity"/>
    <property type="evidence" value="ECO:0007669"/>
    <property type="project" value="InterPro"/>
</dbReference>
<reference evidence="16 17" key="1">
    <citation type="submission" date="2018-08" db="EMBL/GenBank/DDBJ databases">
        <title>Draft genome sequences of two Aspergillus turcosus clinical strains isolated from bronchoalveolar lavage fluid: one azole-susceptible and the other azole-resistant.</title>
        <authorList>
            <person name="Parent-Michaud M."/>
            <person name="Dufresne P.J."/>
            <person name="Fournier E."/>
            <person name="Martineau C."/>
            <person name="Moreira S."/>
            <person name="Perkins V."/>
            <person name="De Repentigny L."/>
            <person name="Dufresne S.F."/>
        </authorList>
    </citation>
    <scope>NUCLEOTIDE SEQUENCE [LARGE SCALE GENOMIC DNA]</scope>
    <source>
        <strain evidence="16">HMR AF 1038</strain>
    </source>
</reference>
<dbReference type="GO" id="GO:0046654">
    <property type="term" value="P:tetrahydrofolate biosynthetic process"/>
    <property type="evidence" value="ECO:0007669"/>
    <property type="project" value="InterPro"/>
</dbReference>
<feature type="region of interest" description="Disordered" evidence="14">
    <location>
        <begin position="1471"/>
        <end position="1677"/>
    </location>
</feature>
<feature type="compositionally biased region" description="Basic and acidic residues" evidence="14">
    <location>
        <begin position="1051"/>
        <end position="1065"/>
    </location>
</feature>
<evidence type="ECO:0000256" key="7">
    <source>
        <dbReference type="ARBA" id="ARBA00022801"/>
    </source>
</evidence>
<feature type="region of interest" description="Disordered" evidence="14">
    <location>
        <begin position="300"/>
        <end position="329"/>
    </location>
</feature>
<dbReference type="PROSITE" id="PS00860">
    <property type="entry name" value="GTP_CYCLOHYDROL_1_2"/>
    <property type="match status" value="1"/>
</dbReference>
<keyword evidence="10" id="KW-0342">GTP-binding</keyword>
<feature type="compositionally biased region" description="Basic and acidic residues" evidence="14">
    <location>
        <begin position="1550"/>
        <end position="1563"/>
    </location>
</feature>
<dbReference type="OrthoDB" id="4966at2759"/>
<feature type="region of interest" description="Disordered" evidence="14">
    <location>
        <begin position="2000"/>
        <end position="2115"/>
    </location>
</feature>
<keyword evidence="9" id="KW-0289">Folate biosynthesis</keyword>
<dbReference type="CDD" id="cd00642">
    <property type="entry name" value="GTP_cyclohydro1"/>
    <property type="match status" value="1"/>
</dbReference>
<dbReference type="Proteomes" id="UP000215289">
    <property type="component" value="Unassembled WGS sequence"/>
</dbReference>
<dbReference type="InterPro" id="IPR001474">
    <property type="entry name" value="GTP_CycHdrlase_I"/>
</dbReference>
<keyword evidence="7" id="KW-0378">Hydrolase</keyword>
<feature type="compositionally biased region" description="Basic and acidic residues" evidence="14">
    <location>
        <begin position="2366"/>
        <end position="2389"/>
    </location>
</feature>
<dbReference type="InterPro" id="IPR008271">
    <property type="entry name" value="Ser/Thr_kinase_AS"/>
</dbReference>
<feature type="compositionally biased region" description="Basic and acidic residues" evidence="14">
    <location>
        <begin position="2000"/>
        <end position="2022"/>
    </location>
</feature>
<feature type="compositionally biased region" description="Basic and acidic residues" evidence="14">
    <location>
        <begin position="2066"/>
        <end position="2078"/>
    </location>
</feature>
<dbReference type="NCBIfam" id="TIGR00063">
    <property type="entry name" value="folE"/>
    <property type="match status" value="1"/>
</dbReference>
<feature type="binding site" evidence="13">
    <location>
        <position position="1717"/>
    </location>
    <ligand>
        <name>ATP</name>
        <dbReference type="ChEBI" id="CHEBI:30616"/>
    </ligand>
</feature>
<dbReference type="GO" id="GO:0046656">
    <property type="term" value="P:folic acid biosynthetic process"/>
    <property type="evidence" value="ECO:0007669"/>
    <property type="project" value="UniProtKB-KW"/>
</dbReference>
<dbReference type="UniPathway" id="UPA00848">
    <property type="reaction ID" value="UER00151"/>
</dbReference>
<dbReference type="SUPFAM" id="SSF56112">
    <property type="entry name" value="Protein kinase-like (PK-like)"/>
    <property type="match status" value="1"/>
</dbReference>
<evidence type="ECO:0000256" key="9">
    <source>
        <dbReference type="ARBA" id="ARBA00022909"/>
    </source>
</evidence>
<feature type="region of interest" description="Disordered" evidence="14">
    <location>
        <begin position="617"/>
        <end position="655"/>
    </location>
</feature>
<dbReference type="Gene3D" id="3.30.760.10">
    <property type="entry name" value="RNA Cap, Translation Initiation Factor Eif4e"/>
    <property type="match status" value="1"/>
</dbReference>
<keyword evidence="17" id="KW-1185">Reference proteome</keyword>
<dbReference type="InterPro" id="IPR019770">
    <property type="entry name" value="TIF_eIF_4E_CS"/>
</dbReference>
<feature type="compositionally biased region" description="Low complexity" evidence="14">
    <location>
        <begin position="1"/>
        <end position="14"/>
    </location>
</feature>
<dbReference type="InterPro" id="IPR001040">
    <property type="entry name" value="TIF_eIF_4E"/>
</dbReference>
<evidence type="ECO:0000256" key="13">
    <source>
        <dbReference type="PROSITE-ProRule" id="PRU10141"/>
    </source>
</evidence>
<evidence type="ECO:0000259" key="15">
    <source>
        <dbReference type="PROSITE" id="PS50011"/>
    </source>
</evidence>
<evidence type="ECO:0000256" key="6">
    <source>
        <dbReference type="ARBA" id="ARBA00022741"/>
    </source>
</evidence>
<evidence type="ECO:0000256" key="2">
    <source>
        <dbReference type="ARBA" id="ARBA00008085"/>
    </source>
</evidence>
<dbReference type="NCBIfam" id="NF006826">
    <property type="entry name" value="PRK09347.1-3"/>
    <property type="match status" value="1"/>
</dbReference>
<accession>A0A421DB11</accession>
<dbReference type="GO" id="GO:0006729">
    <property type="term" value="P:tetrahydrobiopterin biosynthetic process"/>
    <property type="evidence" value="ECO:0007669"/>
    <property type="project" value="TreeGrafter"/>
</dbReference>
<feature type="region of interest" description="Disordered" evidence="14">
    <location>
        <begin position="1289"/>
        <end position="1361"/>
    </location>
</feature>
<dbReference type="SUPFAM" id="SSF55418">
    <property type="entry name" value="eIF4e-like"/>
    <property type="match status" value="1"/>
</dbReference>
<feature type="compositionally biased region" description="Low complexity" evidence="14">
    <location>
        <begin position="107"/>
        <end position="117"/>
    </location>
</feature>
<comment type="caution">
    <text evidence="16">The sequence shown here is derived from an EMBL/GenBank/DDBJ whole genome shotgun (WGS) entry which is preliminary data.</text>
</comment>
<dbReference type="InterPro" id="IPR020602">
    <property type="entry name" value="GTP_CycHdrlase_I_dom"/>
</dbReference>
<dbReference type="GO" id="GO:0005524">
    <property type="term" value="F:ATP binding"/>
    <property type="evidence" value="ECO:0007669"/>
    <property type="project" value="UniProtKB-UniRule"/>
</dbReference>
<dbReference type="FunFam" id="3.30.1130.10:FF:000012">
    <property type="entry name" value="GTP cyclohydrolase 1"/>
    <property type="match status" value="1"/>
</dbReference>
<feature type="domain" description="Protein kinase" evidence="15">
    <location>
        <begin position="1688"/>
        <end position="1973"/>
    </location>
</feature>
<feature type="compositionally biased region" description="Basic and acidic residues" evidence="14">
    <location>
        <begin position="312"/>
        <end position="328"/>
    </location>
</feature>
<feature type="region of interest" description="Disordered" evidence="14">
    <location>
        <begin position="2348"/>
        <end position="2389"/>
    </location>
</feature>
<dbReference type="HAMAP" id="MF_00223">
    <property type="entry name" value="FolE"/>
    <property type="match status" value="1"/>
</dbReference>
<comment type="similarity">
    <text evidence="2">Belongs to the GTP cyclohydrolase I family.</text>
</comment>
<evidence type="ECO:0000256" key="3">
    <source>
        <dbReference type="ARBA" id="ARBA00012715"/>
    </source>
</evidence>
<feature type="compositionally biased region" description="Low complexity" evidence="14">
    <location>
        <begin position="703"/>
        <end position="717"/>
    </location>
</feature>
<dbReference type="InterPro" id="IPR017441">
    <property type="entry name" value="Protein_kinase_ATP_BS"/>
</dbReference>
<dbReference type="GO" id="GO:0005737">
    <property type="term" value="C:cytoplasm"/>
    <property type="evidence" value="ECO:0007669"/>
    <property type="project" value="InterPro"/>
</dbReference>
<name>A0A421DB11_9EURO</name>
<feature type="compositionally biased region" description="Polar residues" evidence="14">
    <location>
        <begin position="1494"/>
        <end position="1520"/>
    </location>
</feature>
<feature type="region of interest" description="Disordered" evidence="14">
    <location>
        <begin position="683"/>
        <end position="731"/>
    </location>
</feature>
<dbReference type="Pfam" id="PF00069">
    <property type="entry name" value="Pkinase"/>
    <property type="match status" value="1"/>
</dbReference>
<gene>
    <name evidence="16" type="ORF">CFD26_107496</name>
</gene>
<dbReference type="SUPFAM" id="SSF55620">
    <property type="entry name" value="Tetrahydrobiopterin biosynthesis enzymes-like"/>
    <property type="match status" value="1"/>
</dbReference>
<dbReference type="Gene3D" id="1.10.286.10">
    <property type="match status" value="1"/>
</dbReference>
<dbReference type="PROSITE" id="PS00107">
    <property type="entry name" value="PROTEIN_KINASE_ATP"/>
    <property type="match status" value="1"/>
</dbReference>
<dbReference type="GO" id="GO:0003934">
    <property type="term" value="F:GTP cyclohydrolase I activity"/>
    <property type="evidence" value="ECO:0007669"/>
    <property type="project" value="UniProtKB-EC"/>
</dbReference>
<feature type="compositionally biased region" description="Low complexity" evidence="14">
    <location>
        <begin position="2161"/>
        <end position="2172"/>
    </location>
</feature>
<evidence type="ECO:0000256" key="14">
    <source>
        <dbReference type="SAM" id="MobiDB-lite"/>
    </source>
</evidence>
<dbReference type="InterPro" id="IPR043133">
    <property type="entry name" value="GTP-CH-I_C/QueF"/>
</dbReference>
<feature type="region of interest" description="Disordered" evidence="14">
    <location>
        <begin position="2130"/>
        <end position="2175"/>
    </location>
</feature>
<proteinExistence type="inferred from homology"/>
<keyword evidence="6 13" id="KW-0547">Nucleotide-binding</keyword>
<dbReference type="CDD" id="cd07840">
    <property type="entry name" value="STKc_CDK9_like"/>
    <property type="match status" value="1"/>
</dbReference>
<comment type="function">
    <text evidence="12">GTP cyclohydrolase 1 is the first enzyme in the biosynthetic pathway leading to folic acid.</text>
</comment>
<feature type="compositionally biased region" description="Polar residues" evidence="14">
    <location>
        <begin position="2045"/>
        <end position="2064"/>
    </location>
</feature>
<dbReference type="InterPro" id="IPR018234">
    <property type="entry name" value="GTP_CycHdrlase_I_CS"/>
</dbReference>
<evidence type="ECO:0000313" key="16">
    <source>
        <dbReference type="EMBL" id="RLL99324.1"/>
    </source>
</evidence>
<dbReference type="PROSITE" id="PS00813">
    <property type="entry name" value="IF4E"/>
    <property type="match status" value="1"/>
</dbReference>
<feature type="compositionally biased region" description="Basic and acidic residues" evidence="14">
    <location>
        <begin position="2030"/>
        <end position="2041"/>
    </location>
</feature>
<dbReference type="Gene3D" id="3.30.1130.10">
    <property type="match status" value="1"/>
</dbReference>
<feature type="compositionally biased region" description="Basic and acidic residues" evidence="14">
    <location>
        <begin position="136"/>
        <end position="147"/>
    </location>
</feature>
<dbReference type="Pfam" id="PF01652">
    <property type="entry name" value="IF4E"/>
    <property type="match status" value="1"/>
</dbReference>
<dbReference type="EMBL" id="NIDN02000034">
    <property type="protein sequence ID" value="RLL99324.1"/>
    <property type="molecule type" value="Genomic_DNA"/>
</dbReference>
<dbReference type="GO" id="GO:0005525">
    <property type="term" value="F:GTP binding"/>
    <property type="evidence" value="ECO:0007669"/>
    <property type="project" value="UniProtKB-KW"/>
</dbReference>